<dbReference type="KEGG" id="poz:I0K15_17720"/>
<protein>
    <submittedName>
        <fullName evidence="5">Helix-turn-helix transcriptional regulator</fullName>
    </submittedName>
</protein>
<evidence type="ECO:0000256" key="3">
    <source>
        <dbReference type="ARBA" id="ARBA00023163"/>
    </source>
</evidence>
<keyword evidence="1" id="KW-0805">Transcription regulation</keyword>
<dbReference type="GO" id="GO:0003677">
    <property type="term" value="F:DNA binding"/>
    <property type="evidence" value="ECO:0007669"/>
    <property type="project" value="UniProtKB-KW"/>
</dbReference>
<dbReference type="Gene3D" id="1.10.10.10">
    <property type="entry name" value="Winged helix-like DNA-binding domain superfamily/Winged helix DNA-binding domain"/>
    <property type="match status" value="1"/>
</dbReference>
<dbReference type="SUPFAM" id="SSF46785">
    <property type="entry name" value="Winged helix' DNA-binding domain"/>
    <property type="match status" value="1"/>
</dbReference>
<evidence type="ECO:0000256" key="2">
    <source>
        <dbReference type="ARBA" id="ARBA00023125"/>
    </source>
</evidence>
<gene>
    <name evidence="5" type="ORF">I0K15_17720</name>
</gene>
<proteinExistence type="predicted"/>
<accession>A0A7S9LQT0</accession>
<dbReference type="PANTHER" id="PTHR33204:SF29">
    <property type="entry name" value="TRANSCRIPTIONAL REGULATOR"/>
    <property type="match status" value="1"/>
</dbReference>
<dbReference type="AlphaFoldDB" id="A0A7S9LQT0"/>
<keyword evidence="3" id="KW-0804">Transcription</keyword>
<evidence type="ECO:0000313" key="5">
    <source>
        <dbReference type="EMBL" id="QPH53596.1"/>
    </source>
</evidence>
<reference evidence="5 6" key="1">
    <citation type="submission" date="2020-11" db="EMBL/GenBank/DDBJ databases">
        <title>Description of Pontivivens ytuae sp. nov. isolated from deep sea sediment of Mariana Trench.</title>
        <authorList>
            <person name="Wang Z."/>
            <person name="Sun Q.-L."/>
            <person name="Xu X.-D."/>
            <person name="Tang Y.-Z."/>
            <person name="Zhang J."/>
        </authorList>
    </citation>
    <scope>NUCLEOTIDE SEQUENCE [LARGE SCALE GENOMIC DNA]</scope>
    <source>
        <strain evidence="5 6">MT2928</strain>
    </source>
</reference>
<dbReference type="RefSeq" id="WP_196102805.1">
    <property type="nucleotide sequence ID" value="NZ_CP064942.1"/>
</dbReference>
<evidence type="ECO:0000313" key="6">
    <source>
        <dbReference type="Proteomes" id="UP000594800"/>
    </source>
</evidence>
<dbReference type="EMBL" id="CP064942">
    <property type="protein sequence ID" value="QPH53596.1"/>
    <property type="molecule type" value="Genomic_DNA"/>
</dbReference>
<evidence type="ECO:0000256" key="1">
    <source>
        <dbReference type="ARBA" id="ARBA00023015"/>
    </source>
</evidence>
<keyword evidence="6" id="KW-1185">Reference proteome</keyword>
<dbReference type="InterPro" id="IPR002577">
    <property type="entry name" value="HTH_HxlR"/>
</dbReference>
<name>A0A7S9LQT0_9RHOB</name>
<dbReference type="Proteomes" id="UP000594800">
    <property type="component" value="Chromosome"/>
</dbReference>
<feature type="domain" description="HTH hxlR-type" evidence="4">
    <location>
        <begin position="12"/>
        <end position="110"/>
    </location>
</feature>
<dbReference type="PANTHER" id="PTHR33204">
    <property type="entry name" value="TRANSCRIPTIONAL REGULATOR, MARR FAMILY"/>
    <property type="match status" value="1"/>
</dbReference>
<dbReference type="InterPro" id="IPR036390">
    <property type="entry name" value="WH_DNA-bd_sf"/>
</dbReference>
<evidence type="ECO:0000259" key="4">
    <source>
        <dbReference type="PROSITE" id="PS51118"/>
    </source>
</evidence>
<keyword evidence="2" id="KW-0238">DNA-binding</keyword>
<dbReference type="Pfam" id="PF01638">
    <property type="entry name" value="HxlR"/>
    <property type="match status" value="1"/>
</dbReference>
<organism evidence="5 6">
    <name type="scientific">Pontivivens ytuae</name>
    <dbReference type="NCBI Taxonomy" id="2789856"/>
    <lineage>
        <taxon>Bacteria</taxon>
        <taxon>Pseudomonadati</taxon>
        <taxon>Pseudomonadota</taxon>
        <taxon>Alphaproteobacteria</taxon>
        <taxon>Rhodobacterales</taxon>
        <taxon>Paracoccaceae</taxon>
        <taxon>Pontivivens</taxon>
    </lineage>
</organism>
<sequence>MLDDTCKTPDNCPVSRTLSIINGRWKGMILYHLQEEPRRFGALRRLLPDITQRMLTQSLRELEADGIVIRTIHAPMPPHVDYRLTDLGRTLIPLLDAMAEWGTAHPAEGAA</sequence>
<dbReference type="PROSITE" id="PS51118">
    <property type="entry name" value="HTH_HXLR"/>
    <property type="match status" value="1"/>
</dbReference>
<dbReference type="InterPro" id="IPR036388">
    <property type="entry name" value="WH-like_DNA-bd_sf"/>
</dbReference>